<accession>U6GBI2</accession>
<dbReference type="InterPro" id="IPR036291">
    <property type="entry name" value="NAD(P)-bd_dom_sf"/>
</dbReference>
<reference evidence="2" key="1">
    <citation type="submission" date="2013-10" db="EMBL/GenBank/DDBJ databases">
        <title>Genomic analysis of the causative agents of coccidiosis in chickens.</title>
        <authorList>
            <person name="Reid A.J."/>
            <person name="Blake D."/>
            <person name="Billington K."/>
            <person name="Browne H."/>
            <person name="Dunn M."/>
            <person name="Hung S."/>
            <person name="Kawahara F."/>
            <person name="Miranda-Saavedra D."/>
            <person name="Mourier T."/>
            <person name="Nagra H."/>
            <person name="Otto T.D."/>
            <person name="Rawlings N."/>
            <person name="Sanchez A."/>
            <person name="Sanders M."/>
            <person name="Subramaniam C."/>
            <person name="Tay Y."/>
            <person name="Dear P."/>
            <person name="Doerig C."/>
            <person name="Gruber A."/>
            <person name="Parkinson J."/>
            <person name="Shirley M."/>
            <person name="Wan K.L."/>
            <person name="Berriman M."/>
            <person name="Tomley F."/>
            <person name="Pain A."/>
        </authorList>
    </citation>
    <scope>NUCLEOTIDE SEQUENCE</scope>
    <source>
        <strain evidence="2">Houghton</strain>
    </source>
</reference>
<evidence type="ECO:0000313" key="2">
    <source>
        <dbReference type="EMBL" id="CDI77601.1"/>
    </source>
</evidence>
<dbReference type="Gene3D" id="3.90.25.10">
    <property type="entry name" value="UDP-galactose 4-epimerase, domain 1"/>
    <property type="match status" value="1"/>
</dbReference>
<dbReference type="OMA" id="HPSNYGY"/>
<reference evidence="2" key="2">
    <citation type="submission" date="2013-10" db="EMBL/GenBank/DDBJ databases">
        <authorList>
            <person name="Aslett M."/>
        </authorList>
    </citation>
    <scope>NUCLEOTIDE SEQUENCE</scope>
    <source>
        <strain evidence="2">Houghton</strain>
    </source>
</reference>
<name>U6GBI2_EIMAC</name>
<dbReference type="SUPFAM" id="SSF51735">
    <property type="entry name" value="NAD(P)-binding Rossmann-fold domains"/>
    <property type="match status" value="1"/>
</dbReference>
<protein>
    <submittedName>
        <fullName evidence="2">GDP-L-fucose synthetase, putative</fullName>
    </submittedName>
</protein>
<feature type="domain" description="NAD-dependent epimerase/dehydratase" evidence="1">
    <location>
        <begin position="29"/>
        <end position="183"/>
    </location>
</feature>
<dbReference type="Gene3D" id="3.40.50.720">
    <property type="entry name" value="NAD(P)-binding Rossmann-like Domain"/>
    <property type="match status" value="2"/>
</dbReference>
<dbReference type="RefSeq" id="XP_013252062.1">
    <property type="nucleotide sequence ID" value="XM_013396608.1"/>
</dbReference>
<proteinExistence type="predicted"/>
<dbReference type="Proteomes" id="UP000018050">
    <property type="component" value="Unassembled WGS sequence"/>
</dbReference>
<evidence type="ECO:0000259" key="1">
    <source>
        <dbReference type="Pfam" id="PF01370"/>
    </source>
</evidence>
<dbReference type="GeneID" id="25270627"/>
<dbReference type="EMBL" id="HG670700">
    <property type="protein sequence ID" value="CDI77601.1"/>
    <property type="molecule type" value="Genomic_DNA"/>
</dbReference>
<dbReference type="Pfam" id="PF01370">
    <property type="entry name" value="Epimerase"/>
    <property type="match status" value="1"/>
</dbReference>
<dbReference type="PANTHER" id="PTHR43238:SF1">
    <property type="entry name" value="GDP-L-FUCOSE SYNTHASE"/>
    <property type="match status" value="1"/>
</dbReference>
<dbReference type="OrthoDB" id="202470at2759"/>
<gene>
    <name evidence="2" type="ORF">EAH_00025570</name>
</gene>
<sequence length="316" mass="35059">MTRPGLGFVRRLTAITHGCASQQNAHVCLVLGGTGLLGRALRATVEELEEQAGDLEGYHFVFVGSKEADLRVRQETESLFQKYQPSAIIHLAARVGGLYENMKNNEAFLRDNVLINTNVVRAALEARVPRAIFCLSTCAYPETVPQLPLVEEYLHLAPSHPSNEGYAAAKRLLEQQVRFSRKQLQEDNPGDGTPLIVRGTGAPLRQFLFSDDAARLLLLLLVKRQIPETHTLLNMCPDLEDSEISIGELASIIKRCAQFDGPIEFDDSSAEGVQRKPADNSKLRAVVGHEFLFTPLEEGIQKTIDWFRENSAIART</sequence>
<organism evidence="2 3">
    <name type="scientific">Eimeria acervulina</name>
    <name type="common">Coccidian parasite</name>
    <dbReference type="NCBI Taxonomy" id="5801"/>
    <lineage>
        <taxon>Eukaryota</taxon>
        <taxon>Sar</taxon>
        <taxon>Alveolata</taxon>
        <taxon>Apicomplexa</taxon>
        <taxon>Conoidasida</taxon>
        <taxon>Coccidia</taxon>
        <taxon>Eucoccidiorida</taxon>
        <taxon>Eimeriorina</taxon>
        <taxon>Eimeriidae</taxon>
        <taxon>Eimeria</taxon>
    </lineage>
</organism>
<dbReference type="AlphaFoldDB" id="U6GBI2"/>
<dbReference type="InterPro" id="IPR001509">
    <property type="entry name" value="Epimerase_deHydtase"/>
</dbReference>
<dbReference type="GO" id="GO:0050577">
    <property type="term" value="F:GDP-L-fucose synthase activity"/>
    <property type="evidence" value="ECO:0007669"/>
    <property type="project" value="TreeGrafter"/>
</dbReference>
<dbReference type="PANTHER" id="PTHR43238">
    <property type="entry name" value="GDP-L-FUCOSE SYNTHASE"/>
    <property type="match status" value="1"/>
</dbReference>
<keyword evidence="3" id="KW-1185">Reference proteome</keyword>
<dbReference type="VEuPathDB" id="ToxoDB:EAH_00025570"/>
<evidence type="ECO:0000313" key="3">
    <source>
        <dbReference type="Proteomes" id="UP000018050"/>
    </source>
</evidence>